<organism evidence="3 4">
    <name type="scientific">Chryseolinea lacunae</name>
    <dbReference type="NCBI Taxonomy" id="2801331"/>
    <lineage>
        <taxon>Bacteria</taxon>
        <taxon>Pseudomonadati</taxon>
        <taxon>Bacteroidota</taxon>
        <taxon>Cytophagia</taxon>
        <taxon>Cytophagales</taxon>
        <taxon>Fulvivirgaceae</taxon>
        <taxon>Chryseolinea</taxon>
    </lineage>
</organism>
<comment type="caution">
    <text evidence="3">The sequence shown here is derived from an EMBL/GenBank/DDBJ whole genome shotgun (WGS) entry which is preliminary data.</text>
</comment>
<accession>A0ABS1KZ52</accession>
<dbReference type="InterPro" id="IPR052762">
    <property type="entry name" value="PCW_deacetylase/CE"/>
</dbReference>
<dbReference type="Gene3D" id="3.40.50.1110">
    <property type="entry name" value="SGNH hydrolase"/>
    <property type="match status" value="1"/>
</dbReference>
<sequence>MMVMRWCLVCLVFVFWSGGVEGQSKFVSFGDSAISYEGRVVFGEKAAAFAWSGTSATVCFKGTSISAVLKDRDTANFYNVIVDDKVVAKINTDSSKRTYVLASGLAKGAHKVQLFKRTEWDKGTTLFYGFEVKANATVLPRHPKPARKIEFYGNSITCGYAVEDTRGKDSGDGYFENNYVTYAALTARHFNAQYSCIAKSGIGITISWFPLIMPEMYDRLDPNDPASKWDFTRYTPDVVVINLFQNDSWLVNMPTHGQFKARFGTQAPDEDFLVTAYADFLADIREKYPNAQIICALGNMDATREDSPWPGYVDKAVVRLADPKIYSHFFKYKNTPGHPRVSEQQMMADDLIAFIEQTIKW</sequence>
<feature type="domain" description="Carbohydrate esterase 2 N-terminal" evidence="2">
    <location>
        <begin position="36"/>
        <end position="140"/>
    </location>
</feature>
<feature type="domain" description="SGNH hydrolase-type esterase" evidence="1">
    <location>
        <begin position="151"/>
        <end position="315"/>
    </location>
</feature>
<dbReference type="InterPro" id="IPR013830">
    <property type="entry name" value="SGNH_hydro"/>
</dbReference>
<dbReference type="SUPFAM" id="SSF52266">
    <property type="entry name" value="SGNH hydrolase"/>
    <property type="match status" value="1"/>
</dbReference>
<dbReference type="InterPro" id="IPR036514">
    <property type="entry name" value="SGNH_hydro_sf"/>
</dbReference>
<dbReference type="PANTHER" id="PTHR37834">
    <property type="entry name" value="GDSL-LIKE LIPASE/ACYLHYDROLASE DOMAIN PROTEIN (AFU_ORTHOLOGUE AFUA_2G00620)"/>
    <property type="match status" value="1"/>
</dbReference>
<dbReference type="InterPro" id="IPR037461">
    <property type="entry name" value="CtCE2-like_dom"/>
</dbReference>
<proteinExistence type="predicted"/>
<keyword evidence="4" id="KW-1185">Reference proteome</keyword>
<dbReference type="InterPro" id="IPR040794">
    <property type="entry name" value="CE2_N"/>
</dbReference>
<name>A0ABS1KZ52_9BACT</name>
<reference evidence="3 4" key="1">
    <citation type="submission" date="2021-01" db="EMBL/GenBank/DDBJ databases">
        <title>Chryseolinea sp. Jin1 Genome sequencing and assembly.</title>
        <authorList>
            <person name="Kim I."/>
        </authorList>
    </citation>
    <scope>NUCLEOTIDE SEQUENCE [LARGE SCALE GENOMIC DNA]</scope>
    <source>
        <strain evidence="3 4">Jin1</strain>
    </source>
</reference>
<dbReference type="Gene3D" id="2.60.120.260">
    <property type="entry name" value="Galactose-binding domain-like"/>
    <property type="match status" value="1"/>
</dbReference>
<evidence type="ECO:0008006" key="5">
    <source>
        <dbReference type="Google" id="ProtNLM"/>
    </source>
</evidence>
<dbReference type="EMBL" id="JAERRB010000012">
    <property type="protein sequence ID" value="MBL0744735.1"/>
    <property type="molecule type" value="Genomic_DNA"/>
</dbReference>
<dbReference type="CDD" id="cd01831">
    <property type="entry name" value="Endoglucanase_E_like"/>
    <property type="match status" value="1"/>
</dbReference>
<dbReference type="Proteomes" id="UP000613030">
    <property type="component" value="Unassembled WGS sequence"/>
</dbReference>
<protein>
    <recommendedName>
        <fullName evidence="5">Electron transporter RnfD</fullName>
    </recommendedName>
</protein>
<evidence type="ECO:0000259" key="1">
    <source>
        <dbReference type="Pfam" id="PF13472"/>
    </source>
</evidence>
<gene>
    <name evidence="3" type="ORF">JI741_26110</name>
</gene>
<dbReference type="RefSeq" id="WP_202014575.1">
    <property type="nucleotide sequence ID" value="NZ_JAERRB010000012.1"/>
</dbReference>
<dbReference type="PANTHER" id="PTHR37834:SF2">
    <property type="entry name" value="ESTERASE, SGNH HYDROLASE-TYPE"/>
    <property type="match status" value="1"/>
</dbReference>
<dbReference type="Pfam" id="PF17996">
    <property type="entry name" value="CE2_N"/>
    <property type="match status" value="1"/>
</dbReference>
<evidence type="ECO:0000313" key="3">
    <source>
        <dbReference type="EMBL" id="MBL0744735.1"/>
    </source>
</evidence>
<evidence type="ECO:0000313" key="4">
    <source>
        <dbReference type="Proteomes" id="UP000613030"/>
    </source>
</evidence>
<evidence type="ECO:0000259" key="2">
    <source>
        <dbReference type="Pfam" id="PF17996"/>
    </source>
</evidence>
<dbReference type="Pfam" id="PF13472">
    <property type="entry name" value="Lipase_GDSL_2"/>
    <property type="match status" value="1"/>
</dbReference>